<comment type="caution">
    <text evidence="2">The sequence shown here is derived from an EMBL/GenBank/DDBJ whole genome shotgun (WGS) entry which is preliminary data.</text>
</comment>
<accession>A0ABQ6N192</accession>
<evidence type="ECO:0000313" key="2">
    <source>
        <dbReference type="EMBL" id="GMI37170.1"/>
    </source>
</evidence>
<dbReference type="PANTHER" id="PTHR12333:SF0">
    <property type="entry name" value="COMM DOMAIN-CONTAINING PROTEIN 10"/>
    <property type="match status" value="1"/>
</dbReference>
<dbReference type="Proteomes" id="UP001165060">
    <property type="component" value="Unassembled WGS sequence"/>
</dbReference>
<dbReference type="InterPro" id="IPR037361">
    <property type="entry name" value="COMMD10"/>
</dbReference>
<evidence type="ECO:0000313" key="3">
    <source>
        <dbReference type="Proteomes" id="UP001165060"/>
    </source>
</evidence>
<evidence type="ECO:0000259" key="1">
    <source>
        <dbReference type="PROSITE" id="PS51269"/>
    </source>
</evidence>
<dbReference type="Pfam" id="PF21672">
    <property type="entry name" value="COMM_HN"/>
    <property type="match status" value="1"/>
</dbReference>
<feature type="domain" description="COMM" evidence="1">
    <location>
        <begin position="130"/>
        <end position="200"/>
    </location>
</feature>
<proteinExistence type="predicted"/>
<protein>
    <recommendedName>
        <fullName evidence="1">COMM domain-containing protein</fullName>
    </recommendedName>
</protein>
<keyword evidence="3" id="KW-1185">Reference proteome</keyword>
<dbReference type="PROSITE" id="PS51269">
    <property type="entry name" value="COMM"/>
    <property type="match status" value="1"/>
</dbReference>
<dbReference type="EMBL" id="BRYB01003465">
    <property type="protein sequence ID" value="GMI37170.1"/>
    <property type="molecule type" value="Genomic_DNA"/>
</dbReference>
<gene>
    <name evidence="2" type="ORF">TeGR_g10320</name>
</gene>
<sequence>MSSFPTSTRFQSACSLLNKIPVAKLSLVIKRVLLKISVKSATFFTDEELDKLSAQFSLTVPELNDCLSALHYSFSQCAYSSVSPENLAATLSAASLSTEHAEVMSASWGKEAAGVVKRIRDASALGAPKVLTSTDWSLSIAMSSSDLKNTKQASARFELNLDRPNGGGDPECVTMELQHEELYDLFKKLEDVQESLDALS</sequence>
<dbReference type="PANTHER" id="PTHR12333">
    <property type="entry name" value="COMM DOMAIN CONTAINING PROTEIN 10"/>
    <property type="match status" value="1"/>
</dbReference>
<dbReference type="Pfam" id="PF07258">
    <property type="entry name" value="COMM_domain"/>
    <property type="match status" value="1"/>
</dbReference>
<reference evidence="2 3" key="1">
    <citation type="journal article" date="2023" name="Commun. Biol.">
        <title>Genome analysis of Parmales, the sister group of diatoms, reveals the evolutionary specialization of diatoms from phago-mixotrophs to photoautotrophs.</title>
        <authorList>
            <person name="Ban H."/>
            <person name="Sato S."/>
            <person name="Yoshikawa S."/>
            <person name="Yamada K."/>
            <person name="Nakamura Y."/>
            <person name="Ichinomiya M."/>
            <person name="Sato N."/>
            <person name="Blanc-Mathieu R."/>
            <person name="Endo H."/>
            <person name="Kuwata A."/>
            <person name="Ogata H."/>
        </authorList>
    </citation>
    <scope>NUCLEOTIDE SEQUENCE [LARGE SCALE GENOMIC DNA]</scope>
</reference>
<organism evidence="2 3">
    <name type="scientific">Tetraparma gracilis</name>
    <dbReference type="NCBI Taxonomy" id="2962635"/>
    <lineage>
        <taxon>Eukaryota</taxon>
        <taxon>Sar</taxon>
        <taxon>Stramenopiles</taxon>
        <taxon>Ochrophyta</taxon>
        <taxon>Bolidophyceae</taxon>
        <taxon>Parmales</taxon>
        <taxon>Triparmaceae</taxon>
        <taxon>Tetraparma</taxon>
    </lineage>
</organism>
<name>A0ABQ6N192_9STRA</name>
<dbReference type="InterPro" id="IPR017920">
    <property type="entry name" value="COMM"/>
</dbReference>